<reference evidence="1" key="1">
    <citation type="submission" date="2023-10" db="EMBL/GenBank/DDBJ databases">
        <authorList>
            <person name="Rodriguez Cubillos JULIANA M."/>
            <person name="De Vega J."/>
        </authorList>
    </citation>
    <scope>NUCLEOTIDE SEQUENCE</scope>
</reference>
<name>A0ACB0MFS5_TRIPR</name>
<comment type="caution">
    <text evidence="1">The sequence shown here is derived from an EMBL/GenBank/DDBJ whole genome shotgun (WGS) entry which is preliminary data.</text>
</comment>
<gene>
    <name evidence="1" type="ORF">MILVUS5_LOCUS41672</name>
</gene>
<keyword evidence="2" id="KW-1185">Reference proteome</keyword>
<dbReference type="EMBL" id="CASHSV030000823">
    <property type="protein sequence ID" value="CAJ2679614.1"/>
    <property type="molecule type" value="Genomic_DNA"/>
</dbReference>
<evidence type="ECO:0000313" key="2">
    <source>
        <dbReference type="Proteomes" id="UP001177021"/>
    </source>
</evidence>
<dbReference type="Proteomes" id="UP001177021">
    <property type="component" value="Unassembled WGS sequence"/>
</dbReference>
<proteinExistence type="predicted"/>
<protein>
    <submittedName>
        <fullName evidence="1">Uncharacterized protein</fullName>
    </submittedName>
</protein>
<evidence type="ECO:0000313" key="1">
    <source>
        <dbReference type="EMBL" id="CAJ2679614.1"/>
    </source>
</evidence>
<sequence>MDQNQEEEPPTAMEDGDNSIDDVEDDGENEEEVEEEEEDTVDEDEFMFREGTNPLDFLHDNDSGVQMCQKLLDYNALPNKKRKAPEQSHREGTSSKKAREDDISGVCPADMIEIMNFEQTRSKKRGRQKGSKKKLDEKLSQMLGDANLHYANRRYDMAISVLHEVVRLNPNLPESFRILGLVYSAIGDYEKEMFFTLITALLTPKDSSLWERLFEWSIEQGDIGQANDYISKAIKADPENSRFRIYRARLLAESQDYQKAAAAYEQVDQLCRENVDALKAAAKLYHKCGQVERSICILEDYLKSIPDRVNASVVDLLGGILMEIKAHDRALRYIEQSQVVGEELPLNLKVKAGICHVHLGNMEMAQVFFNDLKSENASKHVELITEVADSLMGHGHYNSALNYFKMFEGNSKKENGLLYLKIAKCYQSLGERKQAIIYFYKALETLQDDVEARISLASLLVEEGKEKEAISLLSPPKDSDSGEAHSEKSHRWWVDVRIKLKLCNIFQIRGMLNDFVDVSFPLVHESLRVATPRQQKPNPESPLCNLHKDEEYQLIVDLCNALASSQRYREALEIINLTPRTSLSAEKNEKLQSLGIQMAYNTTDPKQGFYCVKSNVPQHAQSVAAWNSYYKVISRLENRDTGHVKFLHNMQVSFVDCVPPILISAHQFTRFSHHQDAARKYLEAYKLSPENPLVNLCVGTALINLALGFRLKNKHRCVVQGLAFLYNNLKICGNSQESLFNIARAYHHVGLVTLAAIYYEKVIAISERDYPIPKLPNENIDVIENHKPGYCNLRREAAYNLHLIYKRSGAVDLARQVLKDYCSV</sequence>
<organism evidence="1 2">
    <name type="scientific">Trifolium pratense</name>
    <name type="common">Red clover</name>
    <dbReference type="NCBI Taxonomy" id="57577"/>
    <lineage>
        <taxon>Eukaryota</taxon>
        <taxon>Viridiplantae</taxon>
        <taxon>Streptophyta</taxon>
        <taxon>Embryophyta</taxon>
        <taxon>Tracheophyta</taxon>
        <taxon>Spermatophyta</taxon>
        <taxon>Magnoliopsida</taxon>
        <taxon>eudicotyledons</taxon>
        <taxon>Gunneridae</taxon>
        <taxon>Pentapetalae</taxon>
        <taxon>rosids</taxon>
        <taxon>fabids</taxon>
        <taxon>Fabales</taxon>
        <taxon>Fabaceae</taxon>
        <taxon>Papilionoideae</taxon>
        <taxon>50 kb inversion clade</taxon>
        <taxon>NPAAA clade</taxon>
        <taxon>Hologalegina</taxon>
        <taxon>IRL clade</taxon>
        <taxon>Trifolieae</taxon>
        <taxon>Trifolium</taxon>
    </lineage>
</organism>
<accession>A0ACB0MFS5</accession>